<proteinExistence type="predicted"/>
<dbReference type="OrthoDB" id="205374at2157"/>
<evidence type="ECO:0000256" key="1">
    <source>
        <dbReference type="SAM" id="MobiDB-lite"/>
    </source>
</evidence>
<name>A0A202EC82_9EURY</name>
<sequence>MVRYDSLTRRRVASLLATGAIGVIAGCADNGDDDTDDETDAETDDDADDDTDLEFGSDDPDFEILLEDTNGEAVSSEDVTLEILDHETDIEYTIDQEIEDGVAEPDFTEATTYTVAVVSDEYEDTADEITLEEGDDEELSFELESAS</sequence>
<evidence type="ECO:0000313" key="2">
    <source>
        <dbReference type="EMBL" id="OVE85832.1"/>
    </source>
</evidence>
<comment type="caution">
    <text evidence="2">The sequence shown here is derived from an EMBL/GenBank/DDBJ whole genome shotgun (WGS) entry which is preliminary data.</text>
</comment>
<keyword evidence="3" id="KW-1185">Reference proteome</keyword>
<accession>A0A202EC82</accession>
<feature type="compositionally biased region" description="Acidic residues" evidence="1">
    <location>
        <begin position="30"/>
        <end position="58"/>
    </location>
</feature>
<reference evidence="2 3" key="1">
    <citation type="submission" date="2017-02" db="EMBL/GenBank/DDBJ databases">
        <title>Natronthermophilus aegyptiacus gen. nov.,sp. nov., an aerobic, extremely halophilic alkalithermophilic archaeon isolated from the athalassohaline Wadi An Natrun, Egypt.</title>
        <authorList>
            <person name="Zhao B."/>
        </authorList>
    </citation>
    <scope>NUCLEOTIDE SEQUENCE [LARGE SCALE GENOMIC DNA]</scope>
    <source>
        <strain evidence="2 3">CGMCC 1.3597</strain>
    </source>
</reference>
<evidence type="ECO:0000313" key="3">
    <source>
        <dbReference type="Proteomes" id="UP000196084"/>
    </source>
</evidence>
<organism evidence="2 3">
    <name type="scientific">Natronolimnobius baerhuensis</name>
    <dbReference type="NCBI Taxonomy" id="253108"/>
    <lineage>
        <taxon>Archaea</taxon>
        <taxon>Methanobacteriati</taxon>
        <taxon>Methanobacteriota</taxon>
        <taxon>Stenosarchaea group</taxon>
        <taxon>Halobacteria</taxon>
        <taxon>Halobacteriales</taxon>
        <taxon>Natrialbaceae</taxon>
        <taxon>Natronolimnobius</taxon>
    </lineage>
</organism>
<dbReference type="AlphaFoldDB" id="A0A202EC82"/>
<dbReference type="EMBL" id="MWPH01000001">
    <property type="protein sequence ID" value="OVE85832.1"/>
    <property type="molecule type" value="Genomic_DNA"/>
</dbReference>
<gene>
    <name evidence="2" type="ORF">B2G88_03185</name>
</gene>
<dbReference type="PROSITE" id="PS51257">
    <property type="entry name" value="PROKAR_LIPOPROTEIN"/>
    <property type="match status" value="1"/>
</dbReference>
<protein>
    <submittedName>
        <fullName evidence="2">PEGA domain-containing protein</fullName>
    </submittedName>
</protein>
<feature type="region of interest" description="Disordered" evidence="1">
    <location>
        <begin position="26"/>
        <end position="58"/>
    </location>
</feature>
<dbReference type="Proteomes" id="UP000196084">
    <property type="component" value="Unassembled WGS sequence"/>
</dbReference>
<dbReference type="RefSeq" id="WP_054862254.1">
    <property type="nucleotide sequence ID" value="NZ_MWPH01000001.1"/>
</dbReference>